<dbReference type="CDD" id="cd09817">
    <property type="entry name" value="linoleate_diol_synthase_like"/>
    <property type="match status" value="1"/>
</dbReference>
<dbReference type="SUPFAM" id="SSF48264">
    <property type="entry name" value="Cytochrome P450"/>
    <property type="match status" value="1"/>
</dbReference>
<dbReference type="InterPro" id="IPR034812">
    <property type="entry name" value="Ppo-like_N"/>
</dbReference>
<accession>A0ABR3CXU5</accession>
<dbReference type="Gene3D" id="1.10.630.10">
    <property type="entry name" value="Cytochrome P450"/>
    <property type="match status" value="1"/>
</dbReference>
<keyword evidence="1" id="KW-0479">Metal-binding</keyword>
<evidence type="ECO:0000313" key="6">
    <source>
        <dbReference type="EMBL" id="KAL0465257.1"/>
    </source>
</evidence>
<keyword evidence="3" id="KW-0560">Oxidoreductase</keyword>
<dbReference type="SUPFAM" id="SSF48113">
    <property type="entry name" value="Heme-dependent peroxidases"/>
    <property type="match status" value="1"/>
</dbReference>
<dbReference type="PANTHER" id="PTHR11903">
    <property type="entry name" value="PROSTAGLANDIN G/H SYNTHASE"/>
    <property type="match status" value="1"/>
</dbReference>
<reference evidence="6 7" key="1">
    <citation type="submission" date="2023-09" db="EMBL/GenBank/DDBJ databases">
        <title>Multi-omics analysis of a traditional fermented food reveals byproduct-associated fungal strains for waste-to-food upcycling.</title>
        <authorList>
            <consortium name="Lawrence Berkeley National Laboratory"/>
            <person name="Rekdal V.M."/>
            <person name="Villalobos-Escobedo J.M."/>
            <person name="Rodriguez-Valeron N."/>
            <person name="Garcia M.O."/>
            <person name="Vasquez D.P."/>
            <person name="Damayanti I."/>
            <person name="Sorensen P.M."/>
            <person name="Baidoo E.E."/>
            <person name="De Carvalho A.C."/>
            <person name="Riley R."/>
            <person name="Lipzen A."/>
            <person name="He G."/>
            <person name="Yan M."/>
            <person name="Haridas S."/>
            <person name="Daum C."/>
            <person name="Yoshinaga Y."/>
            <person name="Ng V."/>
            <person name="Grigoriev I.V."/>
            <person name="Munk R."/>
            <person name="Nuraida L."/>
            <person name="Wijaya C.H."/>
            <person name="Morales P.-C."/>
            <person name="Keasling J.D."/>
        </authorList>
    </citation>
    <scope>NUCLEOTIDE SEQUENCE [LARGE SCALE GENOMIC DNA]</scope>
    <source>
        <strain evidence="6 7">FGSC 2613</strain>
    </source>
</reference>
<feature type="region of interest" description="Disordered" evidence="5">
    <location>
        <begin position="1"/>
        <end position="52"/>
    </location>
</feature>
<evidence type="ECO:0000256" key="2">
    <source>
        <dbReference type="ARBA" id="ARBA00022964"/>
    </source>
</evidence>
<name>A0ABR3CXU5_NEUIN</name>
<dbReference type="InterPro" id="IPR019791">
    <property type="entry name" value="Haem_peroxidase_animal"/>
</dbReference>
<keyword evidence="7" id="KW-1185">Reference proteome</keyword>
<organism evidence="6 7">
    <name type="scientific">Neurospora intermedia</name>
    <dbReference type="NCBI Taxonomy" id="5142"/>
    <lineage>
        <taxon>Eukaryota</taxon>
        <taxon>Fungi</taxon>
        <taxon>Dikarya</taxon>
        <taxon>Ascomycota</taxon>
        <taxon>Pezizomycotina</taxon>
        <taxon>Sordariomycetes</taxon>
        <taxon>Sordariomycetidae</taxon>
        <taxon>Sordariales</taxon>
        <taxon>Sordariaceae</taxon>
        <taxon>Neurospora</taxon>
    </lineage>
</organism>
<dbReference type="PANTHER" id="PTHR11903:SF13">
    <property type="entry name" value="LINOLEATE 10R-LIPOXYGENASE"/>
    <property type="match status" value="1"/>
</dbReference>
<dbReference type="GO" id="GO:0004601">
    <property type="term" value="F:peroxidase activity"/>
    <property type="evidence" value="ECO:0007669"/>
    <property type="project" value="UniProtKB-KW"/>
</dbReference>
<dbReference type="Proteomes" id="UP001451303">
    <property type="component" value="Unassembled WGS sequence"/>
</dbReference>
<dbReference type="Gene3D" id="1.10.640.10">
    <property type="entry name" value="Haem peroxidase domain superfamily, animal type"/>
    <property type="match status" value="1"/>
</dbReference>
<comment type="caution">
    <text evidence="6">The sequence shown here is derived from an EMBL/GenBank/DDBJ whole genome shotgun (WGS) entry which is preliminary data.</text>
</comment>
<keyword evidence="4" id="KW-0408">Iron</keyword>
<evidence type="ECO:0000256" key="4">
    <source>
        <dbReference type="ARBA" id="ARBA00023004"/>
    </source>
</evidence>
<dbReference type="PROSITE" id="PS50292">
    <property type="entry name" value="PEROXIDASE_3"/>
    <property type="match status" value="1"/>
</dbReference>
<proteinExistence type="predicted"/>
<dbReference type="PRINTS" id="PR00457">
    <property type="entry name" value="ANPEROXIDASE"/>
</dbReference>
<protein>
    <submittedName>
        <fullName evidence="6">Heme peroxidase</fullName>
    </submittedName>
</protein>
<evidence type="ECO:0000256" key="1">
    <source>
        <dbReference type="ARBA" id="ARBA00022723"/>
    </source>
</evidence>
<keyword evidence="6" id="KW-0575">Peroxidase</keyword>
<dbReference type="InterPro" id="IPR050783">
    <property type="entry name" value="Oxylipin_biosynth_metab"/>
</dbReference>
<dbReference type="InterPro" id="IPR037120">
    <property type="entry name" value="Haem_peroxidase_sf_animal"/>
</dbReference>
<keyword evidence="2" id="KW-0223">Dioxygenase</keyword>
<sequence>MSSYQNGANGHSASTSDNGKESNSRTVIGPDPKAERTASMAKPRPTSMKLPFTGASRQGVENAFERHRQTIQSAVQPLPTQQGAGTFSENKKWGKLSSDLMTLRWAGKLCRSPSQNYGQPMLTRCLSDIKTLKHMVVAKIKGERLTDDKTMIMEKVIQLVSNLPSNSKLRVELTNGFLGELWYTLEHPPSIYVGEYYQYRKADGSCNNIMFPQLGAAGNTYARSVRPNVIRQGALPDPELIFDSVMKRTEYKSHPNNVSSILWYWASIIIHDLFWTDYRDMSKSKTSSYLDLSPLYGSNQDMQDTIRTFKDGKLKVDCYADKRLLGMPPGVSVLLIFFNRFHNYTCDNLIAINEDGRFNRPSPKLEGEKAEAAWKKYDNDLFQTARLITSGLYINITLLDYVRNIVNLNRVDTTWTLDPRADTGIDVGTKDGAERGTGNVVSAEFNLCYRWHSCISAKDEAWIEDFYYELFGKPGSDLSFHELIMGFGKFEGGIPADPADRPIRKDKGHFTRDANGKISDDELAECIADAIEDPAGSFGAKNVPPSMRAVEILGIIQGRKWNLAGLNEFRKHFGLKPYETFEDINSDPGVSEALRRLYDHPDFVELYPGIVAEEHKSPMVPGVGIAPTYTISRVVLSDAVCLVRGDRHYTIDYNPRNLTNWGYNEVQYDLNLNHGCVFYKLFMRALPNHFKENSVYAHYPMVTPAENKKILTDLKRDHLFDWARPTRQPKPHQVKTHAGAQHVLNNDKEGTSGAYKSSWHAGLESLLGKPLSNNNPDAHDSQRRDIHEQLYSAEWTEQVKAFFAQTTDALLAGESYNVGGHLLVDLVRDVGNIVPTLFAAKVFDISLQTKNNANGLYTPQELYAVLAVIFAAIFYDHDPVKTHQLRDAARTVATQLGTALESAAKSQTSFFGSLLGGSGSGSNNNALTAYGNDLVKRLSKAGLSASDVAFGQVLPIVASSVPSIAEAFASAVDFYLGEKGQAHLGAIQELARQPASASADAQLLGYVLEGIRLSGNTLGAFRQASAVDAIKEEDGSEVRVQPGDRVFVSVKSAAQSPTTFPSPEEVNPSRPLEAYKIFFFGTHSYLGHEVSQIALREMFRSLFKRSNVRRAPGPQGQLKKITRELNEELSQTFYLREDWGAVTPFPVTMKVTWDE</sequence>
<evidence type="ECO:0000256" key="5">
    <source>
        <dbReference type="SAM" id="MobiDB-lite"/>
    </source>
</evidence>
<dbReference type="InterPro" id="IPR010255">
    <property type="entry name" value="Haem_peroxidase_sf"/>
</dbReference>
<evidence type="ECO:0000313" key="7">
    <source>
        <dbReference type="Proteomes" id="UP001451303"/>
    </source>
</evidence>
<evidence type="ECO:0000256" key="3">
    <source>
        <dbReference type="ARBA" id="ARBA00023002"/>
    </source>
</evidence>
<dbReference type="CDD" id="cd20612">
    <property type="entry name" value="CYP_LDS-like_C"/>
    <property type="match status" value="1"/>
</dbReference>
<gene>
    <name evidence="6" type="ORF">QR685DRAFT_144839</name>
</gene>
<feature type="compositionally biased region" description="Polar residues" evidence="5">
    <location>
        <begin position="1"/>
        <end position="17"/>
    </location>
</feature>
<dbReference type="EMBL" id="JAVLET010000018">
    <property type="protein sequence ID" value="KAL0465257.1"/>
    <property type="molecule type" value="Genomic_DNA"/>
</dbReference>
<dbReference type="Pfam" id="PF03098">
    <property type="entry name" value="An_peroxidase"/>
    <property type="match status" value="2"/>
</dbReference>
<dbReference type="InterPro" id="IPR036396">
    <property type="entry name" value="Cyt_P450_sf"/>
</dbReference>